<dbReference type="PANTHER" id="PTHR47027">
    <property type="entry name" value="REVERSE TRANSCRIPTASE DOMAIN-CONTAINING PROTEIN"/>
    <property type="match status" value="1"/>
</dbReference>
<feature type="non-terminal residue" evidence="2">
    <location>
        <position position="1"/>
    </location>
</feature>
<protein>
    <recommendedName>
        <fullName evidence="1">Reverse transcriptase domain-containing protein</fullName>
    </recommendedName>
</protein>
<dbReference type="PANTHER" id="PTHR47027:SF20">
    <property type="entry name" value="REVERSE TRANSCRIPTASE-LIKE PROTEIN WITH RNA-DIRECTED DNA POLYMERASE DOMAIN"/>
    <property type="match status" value="1"/>
</dbReference>
<gene>
    <name evidence="2" type="ORF">AAG570_001348</name>
</gene>
<dbReference type="Pfam" id="PF00078">
    <property type="entry name" value="RVT_1"/>
    <property type="match status" value="1"/>
</dbReference>
<evidence type="ECO:0000313" key="2">
    <source>
        <dbReference type="EMBL" id="KAL1124725.1"/>
    </source>
</evidence>
<proteinExistence type="predicted"/>
<organism evidence="2 3">
    <name type="scientific">Ranatra chinensis</name>
    <dbReference type="NCBI Taxonomy" id="642074"/>
    <lineage>
        <taxon>Eukaryota</taxon>
        <taxon>Metazoa</taxon>
        <taxon>Ecdysozoa</taxon>
        <taxon>Arthropoda</taxon>
        <taxon>Hexapoda</taxon>
        <taxon>Insecta</taxon>
        <taxon>Pterygota</taxon>
        <taxon>Neoptera</taxon>
        <taxon>Paraneoptera</taxon>
        <taxon>Hemiptera</taxon>
        <taxon>Heteroptera</taxon>
        <taxon>Panheteroptera</taxon>
        <taxon>Nepomorpha</taxon>
        <taxon>Nepidae</taxon>
        <taxon>Ranatrinae</taxon>
        <taxon>Ranatra</taxon>
    </lineage>
</organism>
<comment type="caution">
    <text evidence="2">The sequence shown here is derived from an EMBL/GenBank/DDBJ whole genome shotgun (WGS) entry which is preliminary data.</text>
</comment>
<dbReference type="InterPro" id="IPR000477">
    <property type="entry name" value="RT_dom"/>
</dbReference>
<evidence type="ECO:0000259" key="1">
    <source>
        <dbReference type="PROSITE" id="PS50878"/>
    </source>
</evidence>
<sequence>INILKGLYSSTSARVWTNLGLSQTFGIKSGVKQGCGLSPLLFSFYANDLVDSLGGGVEINGKRISALLQDDLVLLAVHPSALQKMINRLEEYCGVWNLAINLRESKVVIFRKGRRIGDIELTYMKQNIEIVNEYNYLGVIFTPKLVFQINRKVTQAELV</sequence>
<dbReference type="PROSITE" id="PS50878">
    <property type="entry name" value="RT_POL"/>
    <property type="match status" value="1"/>
</dbReference>
<evidence type="ECO:0000313" key="3">
    <source>
        <dbReference type="Proteomes" id="UP001558652"/>
    </source>
</evidence>
<keyword evidence="3" id="KW-1185">Reference proteome</keyword>
<accession>A0ABD0YBM1</accession>
<dbReference type="EMBL" id="JBFDAA010000010">
    <property type="protein sequence ID" value="KAL1124725.1"/>
    <property type="molecule type" value="Genomic_DNA"/>
</dbReference>
<dbReference type="AlphaFoldDB" id="A0ABD0YBM1"/>
<dbReference type="Proteomes" id="UP001558652">
    <property type="component" value="Unassembled WGS sequence"/>
</dbReference>
<name>A0ABD0YBM1_9HEMI</name>
<reference evidence="2 3" key="1">
    <citation type="submission" date="2024-07" db="EMBL/GenBank/DDBJ databases">
        <title>Chromosome-level genome assembly of the water stick insect Ranatra chinensis (Heteroptera: Nepidae).</title>
        <authorList>
            <person name="Liu X."/>
        </authorList>
    </citation>
    <scope>NUCLEOTIDE SEQUENCE [LARGE SCALE GENOMIC DNA]</scope>
    <source>
        <strain evidence="2">Cailab_2021Rc</strain>
        <tissue evidence="2">Muscle</tissue>
    </source>
</reference>
<feature type="domain" description="Reverse transcriptase" evidence="1">
    <location>
        <begin position="1"/>
        <end position="141"/>
    </location>
</feature>